<dbReference type="AlphaFoldDB" id="A0A0M3IKK2"/>
<protein>
    <submittedName>
        <fullName evidence="2">Transposase</fullName>
    </submittedName>
</protein>
<name>A0A0M3IKK2_ASCLU</name>
<dbReference type="Proteomes" id="UP000036681">
    <property type="component" value="Unplaced"/>
</dbReference>
<accession>A0A0M3IKK2</accession>
<evidence type="ECO:0000313" key="1">
    <source>
        <dbReference type="Proteomes" id="UP000036681"/>
    </source>
</evidence>
<evidence type="ECO:0000313" key="2">
    <source>
        <dbReference type="WBParaSite" id="ALUE_0001927501-mRNA-1"/>
    </source>
</evidence>
<sequence>MATDLSKGYTLRFVNVDATANQRYQRFAQNIVKRSESSRKARKVLLDIVSRTVYLIALHDYTWIITESNQLDKQTAKFPHIAFQTICVVQPKFVWKPFVGHKTLSLQNHFLRITKRNT</sequence>
<reference evidence="2" key="1">
    <citation type="submission" date="2017-02" db="UniProtKB">
        <authorList>
            <consortium name="WormBaseParasite"/>
        </authorList>
    </citation>
    <scope>IDENTIFICATION</scope>
</reference>
<proteinExistence type="predicted"/>
<organism evidence="1 2">
    <name type="scientific">Ascaris lumbricoides</name>
    <name type="common">Giant roundworm</name>
    <dbReference type="NCBI Taxonomy" id="6252"/>
    <lineage>
        <taxon>Eukaryota</taxon>
        <taxon>Metazoa</taxon>
        <taxon>Ecdysozoa</taxon>
        <taxon>Nematoda</taxon>
        <taxon>Chromadorea</taxon>
        <taxon>Rhabditida</taxon>
        <taxon>Spirurina</taxon>
        <taxon>Ascaridomorpha</taxon>
        <taxon>Ascaridoidea</taxon>
        <taxon>Ascarididae</taxon>
        <taxon>Ascaris</taxon>
    </lineage>
</organism>
<dbReference type="WBParaSite" id="ALUE_0001927501-mRNA-1">
    <property type="protein sequence ID" value="ALUE_0001927501-mRNA-1"/>
    <property type="gene ID" value="ALUE_0001927501"/>
</dbReference>
<keyword evidence="1" id="KW-1185">Reference proteome</keyword>